<accession>A0A318ING9</accession>
<evidence type="ECO:0000313" key="2">
    <source>
        <dbReference type="Proteomes" id="UP000247792"/>
    </source>
</evidence>
<dbReference type="AlphaFoldDB" id="A0A318ING9"/>
<gene>
    <name evidence="1" type="ORF">DFR42_12723</name>
</gene>
<organism evidence="1 2">
    <name type="scientific">Undibacterium pigrum</name>
    <dbReference type="NCBI Taxonomy" id="401470"/>
    <lineage>
        <taxon>Bacteria</taxon>
        <taxon>Pseudomonadati</taxon>
        <taxon>Pseudomonadota</taxon>
        <taxon>Betaproteobacteria</taxon>
        <taxon>Burkholderiales</taxon>
        <taxon>Oxalobacteraceae</taxon>
        <taxon>Undibacterium</taxon>
    </lineage>
</organism>
<keyword evidence="2" id="KW-1185">Reference proteome</keyword>
<dbReference type="EMBL" id="QJKB01000027">
    <property type="protein sequence ID" value="PXX33944.1"/>
    <property type="molecule type" value="Genomic_DNA"/>
</dbReference>
<comment type="caution">
    <text evidence="1">The sequence shown here is derived from an EMBL/GenBank/DDBJ whole genome shotgun (WGS) entry which is preliminary data.</text>
</comment>
<dbReference type="Proteomes" id="UP000247792">
    <property type="component" value="Unassembled WGS sequence"/>
</dbReference>
<sequence length="68" mass="7566">MEWLRAGSPCIVVRMAIIATMATKKHDVRTYITLIATEKIQLKRSIDEISKKTAPQLDSIINAQGAPE</sequence>
<reference evidence="1 2" key="1">
    <citation type="submission" date="2018-05" db="EMBL/GenBank/DDBJ databases">
        <title>Genomic Encyclopedia of Type Strains, Phase IV (KMG-IV): sequencing the most valuable type-strain genomes for metagenomic binning, comparative biology and taxonomic classification.</title>
        <authorList>
            <person name="Goeker M."/>
        </authorList>
    </citation>
    <scope>NUCLEOTIDE SEQUENCE [LARGE SCALE GENOMIC DNA]</scope>
    <source>
        <strain evidence="1 2">DSM 19792</strain>
    </source>
</reference>
<proteinExistence type="predicted"/>
<protein>
    <submittedName>
        <fullName evidence="1">Uncharacterized protein</fullName>
    </submittedName>
</protein>
<name>A0A318ING9_9BURK</name>
<evidence type="ECO:0000313" key="1">
    <source>
        <dbReference type="EMBL" id="PXX33944.1"/>
    </source>
</evidence>